<evidence type="ECO:0000313" key="6">
    <source>
        <dbReference type="EMBL" id="HIR04864.1"/>
    </source>
</evidence>
<keyword evidence="3" id="KW-0238">DNA-binding</keyword>
<dbReference type="PROSITE" id="PS50931">
    <property type="entry name" value="HTH_LYSR"/>
    <property type="match status" value="1"/>
</dbReference>
<dbReference type="GO" id="GO:0032993">
    <property type="term" value="C:protein-DNA complex"/>
    <property type="evidence" value="ECO:0007669"/>
    <property type="project" value="TreeGrafter"/>
</dbReference>
<dbReference type="Gene3D" id="1.10.10.10">
    <property type="entry name" value="Winged helix-like DNA-binding domain superfamily/Winged helix DNA-binding domain"/>
    <property type="match status" value="1"/>
</dbReference>
<organism evidence="6 7">
    <name type="scientific">Candidatus Copromonas faecavium</name>
    <name type="common">nom. illeg.</name>
    <dbReference type="NCBI Taxonomy" id="2840740"/>
    <lineage>
        <taxon>Bacteria</taxon>
        <taxon>Bacillati</taxon>
        <taxon>Bacillota</taxon>
        <taxon>Clostridia</taxon>
        <taxon>Lachnospirales</taxon>
        <taxon>Lachnospiraceae</taxon>
        <taxon>Candidatus Copromonas (nom. illeg.)</taxon>
    </lineage>
</organism>
<reference evidence="6" key="2">
    <citation type="journal article" date="2021" name="PeerJ">
        <title>Extensive microbial diversity within the chicken gut microbiome revealed by metagenomics and culture.</title>
        <authorList>
            <person name="Gilroy R."/>
            <person name="Ravi A."/>
            <person name="Getino M."/>
            <person name="Pursley I."/>
            <person name="Horton D.L."/>
            <person name="Alikhan N.F."/>
            <person name="Baker D."/>
            <person name="Gharbi K."/>
            <person name="Hall N."/>
            <person name="Watson M."/>
            <person name="Adriaenssens E.M."/>
            <person name="Foster-Nyarko E."/>
            <person name="Jarju S."/>
            <person name="Secka A."/>
            <person name="Antonio M."/>
            <person name="Oren A."/>
            <person name="Chaudhuri R.R."/>
            <person name="La Ragione R."/>
            <person name="Hildebrand F."/>
            <person name="Pallen M.J."/>
        </authorList>
    </citation>
    <scope>NUCLEOTIDE SEQUENCE</scope>
    <source>
        <strain evidence="6">CHK180-2868</strain>
    </source>
</reference>
<dbReference type="Pfam" id="PF03466">
    <property type="entry name" value="LysR_substrate"/>
    <property type="match status" value="1"/>
</dbReference>
<keyword evidence="4" id="KW-0804">Transcription</keyword>
<dbReference type="InterPro" id="IPR036388">
    <property type="entry name" value="WH-like_DNA-bd_sf"/>
</dbReference>
<dbReference type="PRINTS" id="PR00039">
    <property type="entry name" value="HTHLYSR"/>
</dbReference>
<evidence type="ECO:0000259" key="5">
    <source>
        <dbReference type="PROSITE" id="PS50931"/>
    </source>
</evidence>
<protein>
    <submittedName>
        <fullName evidence="6">LysR family transcriptional regulator</fullName>
    </submittedName>
</protein>
<accession>A0A9D1A2L0</accession>
<dbReference type="InterPro" id="IPR005119">
    <property type="entry name" value="LysR_subst-bd"/>
</dbReference>
<sequence length="293" mass="32676">MNTFQLECFLSVANFLNFSKAAKSLNITQPAISHQINALETELGAKLFFRTSKNVRLTQAGHLFTQYAEEILRLSTSSRSRLKQSMEAEPVRFGIGCRNSMDLSLLPPVLAQLKKEEPKLLPILRQNPFDSLENLLEEGDIHAMFSYQESVPKRASYYELLLRPVVCVCREDHPLAAFSSLTVQQLSQAGTMSACRPPVYPPGLFAVQNQVAGGRSLDQLIFCDDLDISRTLVQSGFVFAVMADLPQARLSGLRYIPIPEFAPLSFGIASFPEERHPLLGRFCALLKEAVESH</sequence>
<dbReference type="GO" id="GO:0003700">
    <property type="term" value="F:DNA-binding transcription factor activity"/>
    <property type="evidence" value="ECO:0007669"/>
    <property type="project" value="InterPro"/>
</dbReference>
<evidence type="ECO:0000256" key="4">
    <source>
        <dbReference type="ARBA" id="ARBA00023163"/>
    </source>
</evidence>
<comment type="caution">
    <text evidence="6">The sequence shown here is derived from an EMBL/GenBank/DDBJ whole genome shotgun (WGS) entry which is preliminary data.</text>
</comment>
<dbReference type="AlphaFoldDB" id="A0A9D1A2L0"/>
<keyword evidence="2" id="KW-0805">Transcription regulation</keyword>
<dbReference type="Pfam" id="PF00126">
    <property type="entry name" value="HTH_1"/>
    <property type="match status" value="1"/>
</dbReference>
<dbReference type="Proteomes" id="UP000824250">
    <property type="component" value="Unassembled WGS sequence"/>
</dbReference>
<dbReference type="GO" id="GO:0003677">
    <property type="term" value="F:DNA binding"/>
    <property type="evidence" value="ECO:0007669"/>
    <property type="project" value="UniProtKB-KW"/>
</dbReference>
<evidence type="ECO:0000313" key="7">
    <source>
        <dbReference type="Proteomes" id="UP000824250"/>
    </source>
</evidence>
<dbReference type="EMBL" id="DVGC01000012">
    <property type="protein sequence ID" value="HIR04864.1"/>
    <property type="molecule type" value="Genomic_DNA"/>
</dbReference>
<evidence type="ECO:0000256" key="2">
    <source>
        <dbReference type="ARBA" id="ARBA00023015"/>
    </source>
</evidence>
<proteinExistence type="inferred from homology"/>
<dbReference type="Gene3D" id="3.40.190.10">
    <property type="entry name" value="Periplasmic binding protein-like II"/>
    <property type="match status" value="2"/>
</dbReference>
<dbReference type="InterPro" id="IPR000847">
    <property type="entry name" value="LysR_HTH_N"/>
</dbReference>
<dbReference type="InterPro" id="IPR036390">
    <property type="entry name" value="WH_DNA-bd_sf"/>
</dbReference>
<feature type="domain" description="HTH lysR-type" evidence="5">
    <location>
        <begin position="1"/>
        <end position="58"/>
    </location>
</feature>
<gene>
    <name evidence="6" type="ORF">IAB28_02720</name>
</gene>
<dbReference type="PANTHER" id="PTHR30346">
    <property type="entry name" value="TRANSCRIPTIONAL DUAL REGULATOR HCAR-RELATED"/>
    <property type="match status" value="1"/>
</dbReference>
<dbReference type="FunFam" id="1.10.10.10:FF:000001">
    <property type="entry name" value="LysR family transcriptional regulator"/>
    <property type="match status" value="1"/>
</dbReference>
<comment type="similarity">
    <text evidence="1">Belongs to the LysR transcriptional regulatory family.</text>
</comment>
<dbReference type="PANTHER" id="PTHR30346:SF0">
    <property type="entry name" value="HCA OPERON TRANSCRIPTIONAL ACTIVATOR HCAR"/>
    <property type="match status" value="1"/>
</dbReference>
<dbReference type="SUPFAM" id="SSF53850">
    <property type="entry name" value="Periplasmic binding protein-like II"/>
    <property type="match status" value="1"/>
</dbReference>
<name>A0A9D1A2L0_9FIRM</name>
<evidence type="ECO:0000256" key="3">
    <source>
        <dbReference type="ARBA" id="ARBA00023125"/>
    </source>
</evidence>
<reference evidence="6" key="1">
    <citation type="submission" date="2020-10" db="EMBL/GenBank/DDBJ databases">
        <authorList>
            <person name="Gilroy R."/>
        </authorList>
    </citation>
    <scope>NUCLEOTIDE SEQUENCE</scope>
    <source>
        <strain evidence="6">CHK180-2868</strain>
    </source>
</reference>
<dbReference type="SUPFAM" id="SSF46785">
    <property type="entry name" value="Winged helix' DNA-binding domain"/>
    <property type="match status" value="1"/>
</dbReference>
<dbReference type="CDD" id="cd05466">
    <property type="entry name" value="PBP2_LTTR_substrate"/>
    <property type="match status" value="1"/>
</dbReference>
<evidence type="ECO:0000256" key="1">
    <source>
        <dbReference type="ARBA" id="ARBA00009437"/>
    </source>
</evidence>